<evidence type="ECO:0000256" key="8">
    <source>
        <dbReference type="ARBA" id="ARBA00049409"/>
    </source>
</evidence>
<dbReference type="EC" id="5.4.2.2" evidence="4"/>
<comment type="catalytic activity">
    <reaction evidence="7">
        <text>alpha-D-glucose 1,6-bisphosphate + L-seryl-[protein] = O-phospho-L-seryl-[protein] + alpha-D-glucose 6-phosphate</text>
        <dbReference type="Rhea" id="RHEA:68752"/>
        <dbReference type="Rhea" id="RHEA-COMP:9863"/>
        <dbReference type="Rhea" id="RHEA-COMP:11604"/>
        <dbReference type="ChEBI" id="CHEBI:29999"/>
        <dbReference type="ChEBI" id="CHEBI:58225"/>
        <dbReference type="ChEBI" id="CHEBI:58392"/>
        <dbReference type="ChEBI" id="CHEBI:83421"/>
    </reaction>
</comment>
<feature type="domain" description="Alpha-D-phosphohexomutase alpha/beta/alpha" evidence="11">
    <location>
        <begin position="351"/>
        <end position="450"/>
    </location>
</feature>
<feature type="domain" description="Alpha-D-phosphohexomutase alpha/beta/alpha" evidence="10">
    <location>
        <begin position="239"/>
        <end position="346"/>
    </location>
</feature>
<protein>
    <recommendedName>
        <fullName evidence="4">phosphoglucomutase (alpha-D-glucose-1,6-bisphosphate-dependent)</fullName>
        <ecNumber evidence="4">5.4.2.2</ecNumber>
    </recommendedName>
</protein>
<dbReference type="GO" id="GO:0004614">
    <property type="term" value="F:phosphoglucomutase activity"/>
    <property type="evidence" value="ECO:0007669"/>
    <property type="project" value="UniProtKB-EC"/>
</dbReference>
<dbReference type="Pfam" id="PF02880">
    <property type="entry name" value="PGM_PMM_III"/>
    <property type="match status" value="1"/>
</dbReference>
<dbReference type="InterPro" id="IPR016055">
    <property type="entry name" value="A-D-PHexomutase_a/b/a-I/II/III"/>
</dbReference>
<evidence type="ECO:0000256" key="6">
    <source>
        <dbReference type="ARBA" id="ARBA00022553"/>
    </source>
</evidence>
<evidence type="ECO:0000256" key="7">
    <source>
        <dbReference type="ARBA" id="ARBA00049318"/>
    </source>
</evidence>
<reference evidence="12 13" key="1">
    <citation type="submission" date="2016-10" db="EMBL/GenBank/DDBJ databases">
        <authorList>
            <person name="Cai Z."/>
        </authorList>
    </citation>
    <scope>NUCLEOTIDE SEQUENCE [LARGE SCALE GENOMIC DNA]</scope>
</reference>
<dbReference type="EMBL" id="FNXT01000074">
    <property type="protein sequence ID" value="SZX60545.1"/>
    <property type="molecule type" value="Genomic_DNA"/>
</dbReference>
<comment type="catalytic activity">
    <reaction evidence="1">
        <text>alpha-D-glucose 1-phosphate = alpha-D-glucose 6-phosphate</text>
        <dbReference type="Rhea" id="RHEA:23536"/>
        <dbReference type="ChEBI" id="CHEBI:58225"/>
        <dbReference type="ChEBI" id="CHEBI:58601"/>
        <dbReference type="EC" id="5.4.2.2"/>
    </reaction>
</comment>
<dbReference type="PANTHER" id="PTHR42946:SF1">
    <property type="entry name" value="PHOSPHOGLUCOMUTASE (ALPHA-D-GLUCOSE-1,6-BISPHOSPHATE-DEPENDENT)"/>
    <property type="match status" value="1"/>
</dbReference>
<evidence type="ECO:0000313" key="12">
    <source>
        <dbReference type="EMBL" id="SZX60545.1"/>
    </source>
</evidence>
<keyword evidence="5" id="KW-0119">Carbohydrate metabolism</keyword>
<evidence type="ECO:0000259" key="11">
    <source>
        <dbReference type="Pfam" id="PF02880"/>
    </source>
</evidence>
<evidence type="ECO:0000256" key="4">
    <source>
        <dbReference type="ARBA" id="ARBA00012728"/>
    </source>
</evidence>
<dbReference type="PRINTS" id="PR00509">
    <property type="entry name" value="PGMPMM"/>
</dbReference>
<dbReference type="InterPro" id="IPR005844">
    <property type="entry name" value="A-D-PHexomutase_a/b/a-I"/>
</dbReference>
<dbReference type="Gene3D" id="3.40.120.10">
    <property type="entry name" value="Alpha-D-Glucose-1,6-Bisphosphate, subunit A, domain 3"/>
    <property type="match status" value="3"/>
</dbReference>
<keyword evidence="13" id="KW-1185">Reference proteome</keyword>
<dbReference type="InterPro" id="IPR005841">
    <property type="entry name" value="Alpha-D-phosphohexomutase_SF"/>
</dbReference>
<dbReference type="STRING" id="3088.A0A383V4L3"/>
<sequence>MHAAAHLQRSQHALVAPKRQTYGMKSVRAPCSRSRAVTPVTAYLPPAAPPASADVAQAFKRLQNGSDVRGVALAVNPGNAITLTPAAAFFIAAGFVDWLRSRGVTDVKVAVGCDPRVSGPLLMPAVLAGLQSAGAAAVDVGLSTTPAMFYGIIAPGSAVTGSIMLTASHMPMHNNGLKFFTAEGGLGKPDIAAILEGAAAKCEAAAVPLGDSILDAAFVLRQAVKTPATPSSWPLLSKYAEHLRHMIVAGIQHPQTPDKPLTGLKIAVDAGNGSGGFFATQVLEPLGADVSGSQFLEPDGTFPNHIPNPENKAAMDAAVNAVKQSGADLGIVFDTDVDRSAIVGSDGTPINSNRFIALMAAIVLQEHPGSTIVTDSVTSNGLTTFIEQRGGKHFRFKRGYKNVISKGVELNKQGVDCELMMETSGHGAMRSNHYLDDGSHLALTAVVAFVRSRLASGGAAGLGELLADLQEPAEAAEYRIGIKDPDFKSVGSGVLQAFHDWVQAGAGSSSSSSWSLEQVNHEGWRVNVNEGAGKRGWALLRQSLHDPLLVLNVESDVPGGGAGQVAAALLRQSLHDPLLVLNVESDVPGGEGAGRRGWALLRQSLHDPLLVLNVESDVPGGEAAIRGNVLQFFTKLQQAQALDLAALQK</sequence>
<proteinExistence type="inferred from homology"/>
<comment type="catalytic activity">
    <reaction evidence="8">
        <text>O-phospho-L-seryl-[protein] + alpha-D-glucose 1-phosphate = alpha-D-glucose 1,6-bisphosphate + L-seryl-[protein]</text>
        <dbReference type="Rhea" id="RHEA:68748"/>
        <dbReference type="Rhea" id="RHEA-COMP:9863"/>
        <dbReference type="Rhea" id="RHEA-COMP:11604"/>
        <dbReference type="ChEBI" id="CHEBI:29999"/>
        <dbReference type="ChEBI" id="CHEBI:58392"/>
        <dbReference type="ChEBI" id="CHEBI:58601"/>
        <dbReference type="ChEBI" id="CHEBI:83421"/>
    </reaction>
</comment>
<comment type="similarity">
    <text evidence="3">Belongs to the phosphohexose mutase family.</text>
</comment>
<name>A0A383V4L3_TETOB</name>
<dbReference type="InterPro" id="IPR005846">
    <property type="entry name" value="A-D-PHexomutase_a/b/a-III"/>
</dbReference>
<dbReference type="FunFam" id="3.40.120.10:FF:000010">
    <property type="entry name" value="phosphomannomutase/phosphoglucomutase isoform X1"/>
    <property type="match status" value="1"/>
</dbReference>
<dbReference type="CDD" id="cd03089">
    <property type="entry name" value="PMM_PGM"/>
    <property type="match status" value="1"/>
</dbReference>
<evidence type="ECO:0000259" key="10">
    <source>
        <dbReference type="Pfam" id="PF02879"/>
    </source>
</evidence>
<evidence type="ECO:0000313" key="13">
    <source>
        <dbReference type="Proteomes" id="UP000256970"/>
    </source>
</evidence>
<dbReference type="GO" id="GO:0006006">
    <property type="term" value="P:glucose metabolic process"/>
    <property type="evidence" value="ECO:0007669"/>
    <property type="project" value="UniProtKB-KW"/>
</dbReference>
<feature type="domain" description="Alpha-D-phosphohexomutase alpha/beta/alpha" evidence="9">
    <location>
        <begin position="63"/>
        <end position="198"/>
    </location>
</feature>
<dbReference type="GO" id="GO:0004615">
    <property type="term" value="F:phosphomannomutase activity"/>
    <property type="evidence" value="ECO:0007669"/>
    <property type="project" value="TreeGrafter"/>
</dbReference>
<dbReference type="Pfam" id="PF02878">
    <property type="entry name" value="PGM_PMM_I"/>
    <property type="match status" value="1"/>
</dbReference>
<keyword evidence="6" id="KW-0597">Phosphoprotein</keyword>
<evidence type="ECO:0000256" key="1">
    <source>
        <dbReference type="ARBA" id="ARBA00000443"/>
    </source>
</evidence>
<dbReference type="Proteomes" id="UP000256970">
    <property type="component" value="Unassembled WGS sequence"/>
</dbReference>
<dbReference type="PANTHER" id="PTHR42946">
    <property type="entry name" value="PHOSPHOHEXOSE MUTASE"/>
    <property type="match status" value="1"/>
</dbReference>
<evidence type="ECO:0000256" key="3">
    <source>
        <dbReference type="ARBA" id="ARBA00010231"/>
    </source>
</evidence>
<evidence type="ECO:0000256" key="5">
    <source>
        <dbReference type="ARBA" id="ARBA00022526"/>
    </source>
</evidence>
<dbReference type="AlphaFoldDB" id="A0A383V4L3"/>
<evidence type="ECO:0000256" key="2">
    <source>
        <dbReference type="ARBA" id="ARBA00001946"/>
    </source>
</evidence>
<dbReference type="InterPro" id="IPR050060">
    <property type="entry name" value="Phosphoglucosamine_mutase"/>
</dbReference>
<organism evidence="12 13">
    <name type="scientific">Tetradesmus obliquus</name>
    <name type="common">Green alga</name>
    <name type="synonym">Acutodesmus obliquus</name>
    <dbReference type="NCBI Taxonomy" id="3088"/>
    <lineage>
        <taxon>Eukaryota</taxon>
        <taxon>Viridiplantae</taxon>
        <taxon>Chlorophyta</taxon>
        <taxon>core chlorophytes</taxon>
        <taxon>Chlorophyceae</taxon>
        <taxon>CS clade</taxon>
        <taxon>Sphaeropleales</taxon>
        <taxon>Scenedesmaceae</taxon>
        <taxon>Tetradesmus</taxon>
    </lineage>
</organism>
<accession>A0A383V4L3</accession>
<dbReference type="InterPro" id="IPR005845">
    <property type="entry name" value="A-D-PHexomutase_a/b/a-II"/>
</dbReference>
<keyword evidence="5" id="KW-0313">Glucose metabolism</keyword>
<dbReference type="Pfam" id="PF02879">
    <property type="entry name" value="PGM_PMM_II"/>
    <property type="match status" value="1"/>
</dbReference>
<gene>
    <name evidence="12" type="ORF">BQ4739_LOCUS1082</name>
</gene>
<comment type="cofactor">
    <cofactor evidence="2">
        <name>Mg(2+)</name>
        <dbReference type="ChEBI" id="CHEBI:18420"/>
    </cofactor>
</comment>
<dbReference type="SUPFAM" id="SSF53738">
    <property type="entry name" value="Phosphoglucomutase, first 3 domains"/>
    <property type="match status" value="3"/>
</dbReference>
<evidence type="ECO:0000259" key="9">
    <source>
        <dbReference type="Pfam" id="PF02878"/>
    </source>
</evidence>